<dbReference type="Gene3D" id="3.30.70.360">
    <property type="match status" value="1"/>
</dbReference>
<dbReference type="Gene3D" id="3.40.630.10">
    <property type="entry name" value="Zn peptidases"/>
    <property type="match status" value="1"/>
</dbReference>
<dbReference type="GO" id="GO:0050118">
    <property type="term" value="F:N-acetyldiaminopimelate deacetylase activity"/>
    <property type="evidence" value="ECO:0007669"/>
    <property type="project" value="UniProtKB-ARBA"/>
</dbReference>
<evidence type="ECO:0000313" key="5">
    <source>
        <dbReference type="Proteomes" id="UP000321944"/>
    </source>
</evidence>
<evidence type="ECO:0000313" key="4">
    <source>
        <dbReference type="EMBL" id="BBM55012.1"/>
    </source>
</evidence>
<feature type="binding site" evidence="2">
    <location>
        <position position="125"/>
    </location>
    <ligand>
        <name>Mn(2+)</name>
        <dbReference type="ChEBI" id="CHEBI:29035"/>
        <label>2</label>
    </ligand>
</feature>
<dbReference type="PANTHER" id="PTHR11014">
    <property type="entry name" value="PEPTIDASE M20 FAMILY MEMBER"/>
    <property type="match status" value="1"/>
</dbReference>
<dbReference type="GO" id="GO:0019877">
    <property type="term" value="P:diaminopimelate biosynthetic process"/>
    <property type="evidence" value="ECO:0007669"/>
    <property type="project" value="UniProtKB-ARBA"/>
</dbReference>
<dbReference type="InterPro" id="IPR002933">
    <property type="entry name" value="Peptidase_M20"/>
</dbReference>
<proteinExistence type="predicted"/>
<keyword evidence="2" id="KW-0479">Metal-binding</keyword>
<dbReference type="SUPFAM" id="SSF53187">
    <property type="entry name" value="Zn-dependent exopeptidases"/>
    <property type="match status" value="1"/>
</dbReference>
<dbReference type="Proteomes" id="UP000321944">
    <property type="component" value="Chromosome"/>
</dbReference>
<reference evidence="4 5" key="1">
    <citation type="submission" date="2019-07" db="EMBL/GenBank/DDBJ databases">
        <title>Complete Genome Sequence of Leptotrichia wadei Strain JMUB3936.</title>
        <authorList>
            <person name="Watanabe S."/>
            <person name="Cui L."/>
        </authorList>
    </citation>
    <scope>NUCLEOTIDE SEQUENCE [LARGE SCALE GENOMIC DNA]</scope>
    <source>
        <strain evidence="4 5">JMUB3936</strain>
    </source>
</reference>
<comment type="cofactor">
    <cofactor evidence="2">
        <name>Mn(2+)</name>
        <dbReference type="ChEBI" id="CHEBI:29035"/>
    </cofactor>
    <text evidence="2">The Mn(2+) ion enhances activity.</text>
</comment>
<feature type="binding site" evidence="2">
    <location>
        <position position="190"/>
    </location>
    <ligand>
        <name>Mn(2+)</name>
        <dbReference type="ChEBI" id="CHEBI:29035"/>
        <label>2</label>
    </ligand>
</feature>
<accession>A0A510KTI3</accession>
<dbReference type="SUPFAM" id="SSF55031">
    <property type="entry name" value="Bacterial exopeptidase dimerisation domain"/>
    <property type="match status" value="1"/>
</dbReference>
<dbReference type="PIRSF" id="PIRSF005962">
    <property type="entry name" value="Pept_M20D_amidohydro"/>
    <property type="match status" value="1"/>
</dbReference>
<dbReference type="InterPro" id="IPR011650">
    <property type="entry name" value="Peptidase_M20_dimer"/>
</dbReference>
<feature type="domain" description="Peptidase M20 dimerisation" evidence="3">
    <location>
        <begin position="207"/>
        <end position="304"/>
    </location>
</feature>
<protein>
    <submittedName>
        <fullName evidence="4">Amidohydrolase</fullName>
    </submittedName>
</protein>
<gene>
    <name evidence="4" type="ORF">JMUB3936_1296</name>
</gene>
<dbReference type="EMBL" id="AP019841">
    <property type="protein sequence ID" value="BBM55012.1"/>
    <property type="molecule type" value="Genomic_DNA"/>
</dbReference>
<name>A0A510KTI3_9FUSO</name>
<dbReference type="Pfam" id="PF01546">
    <property type="entry name" value="Peptidase_M20"/>
    <property type="match status" value="1"/>
</dbReference>
<dbReference type="InterPro" id="IPR036264">
    <property type="entry name" value="Bact_exopeptidase_dim_dom"/>
</dbReference>
<evidence type="ECO:0000259" key="3">
    <source>
        <dbReference type="Pfam" id="PF07687"/>
    </source>
</evidence>
<sequence>MKLNNFLESDVIKMDSQEINKFIKENVDKIYDEMVKVRRTIHENPELGDEEFETSKLIKRFLTKNGIEFFEVINTGVVATIYNDKENMENKTVATRADIDALPIFEENDVDYKSKNTGKMHACGHDAHTTIQLGVAKVLAENKDKWHGTARFFFQPAEETSGGSDRMIKAGALEFEKEKDRKIDAFFALHMAPEIELGKIGIKYGKAHASSARIHLTINGVSAHAALPHKGIDAILIGAKVMEYLQSIVSRRIDPREEAVITIGAFNGGFADNVVCDKVEMKGTARTMSEETRTFIIETLKRDLPKFVEALGGIANVDIVRGYAPVINNDEMTERVENNIVDLYGKNALELIKQPRMDVEDVSYFLNEIPGCFFRLGTRVEEKGLIYDLHHPKFNIDEKSLKIGMGLQLKNILEYLK</sequence>
<organism evidence="4 5">
    <name type="scientific">Leptotrichia wadei</name>
    <dbReference type="NCBI Taxonomy" id="157687"/>
    <lineage>
        <taxon>Bacteria</taxon>
        <taxon>Fusobacteriati</taxon>
        <taxon>Fusobacteriota</taxon>
        <taxon>Fusobacteriia</taxon>
        <taxon>Fusobacteriales</taxon>
        <taxon>Leptotrichiaceae</taxon>
        <taxon>Leptotrichia</taxon>
    </lineage>
</organism>
<dbReference type="GO" id="GO:0046872">
    <property type="term" value="F:metal ion binding"/>
    <property type="evidence" value="ECO:0007669"/>
    <property type="project" value="UniProtKB-KW"/>
</dbReference>
<evidence type="ECO:0000256" key="2">
    <source>
        <dbReference type="PIRSR" id="PIRSR005962-1"/>
    </source>
</evidence>
<dbReference type="Pfam" id="PF07687">
    <property type="entry name" value="M20_dimer"/>
    <property type="match status" value="1"/>
</dbReference>
<feature type="binding site" evidence="2">
    <location>
        <position position="123"/>
    </location>
    <ligand>
        <name>Mn(2+)</name>
        <dbReference type="ChEBI" id="CHEBI:29035"/>
        <label>2</label>
    </ligand>
</feature>
<keyword evidence="2" id="KW-0464">Manganese</keyword>
<dbReference type="FunFam" id="3.30.70.360:FF:000001">
    <property type="entry name" value="N-acetyldiaminopimelate deacetylase"/>
    <property type="match status" value="1"/>
</dbReference>
<feature type="binding site" evidence="2">
    <location>
        <position position="159"/>
    </location>
    <ligand>
        <name>Mn(2+)</name>
        <dbReference type="ChEBI" id="CHEBI:29035"/>
        <label>2</label>
    </ligand>
</feature>
<dbReference type="InterPro" id="IPR017439">
    <property type="entry name" value="Amidohydrolase"/>
</dbReference>
<dbReference type="AlphaFoldDB" id="A0A510KTI3"/>
<dbReference type="PANTHER" id="PTHR11014:SF63">
    <property type="entry name" value="METALLOPEPTIDASE, PUTATIVE (AFU_ORTHOLOGUE AFUA_6G09600)-RELATED"/>
    <property type="match status" value="1"/>
</dbReference>
<keyword evidence="1 4" id="KW-0378">Hydrolase</keyword>
<feature type="binding site" evidence="2">
    <location>
        <position position="390"/>
    </location>
    <ligand>
        <name>Mn(2+)</name>
        <dbReference type="ChEBI" id="CHEBI:29035"/>
        <label>2</label>
    </ligand>
</feature>
<evidence type="ECO:0000256" key="1">
    <source>
        <dbReference type="ARBA" id="ARBA00022801"/>
    </source>
</evidence>
<dbReference type="NCBIfam" id="TIGR01891">
    <property type="entry name" value="amidohydrolases"/>
    <property type="match status" value="1"/>
</dbReference>